<dbReference type="EMBL" id="JARBHB010000002">
    <property type="protein sequence ID" value="KAJ8894046.1"/>
    <property type="molecule type" value="Genomic_DNA"/>
</dbReference>
<evidence type="ECO:0000313" key="1">
    <source>
        <dbReference type="EMBL" id="KAJ8894046.1"/>
    </source>
</evidence>
<name>A0ABQ9IBM7_9NEOP</name>
<evidence type="ECO:0000313" key="2">
    <source>
        <dbReference type="Proteomes" id="UP001159363"/>
    </source>
</evidence>
<dbReference type="Proteomes" id="UP001159363">
    <property type="component" value="Chromosome 2"/>
</dbReference>
<accession>A0ABQ9IBM7</accession>
<organism evidence="1 2">
    <name type="scientific">Dryococelus australis</name>
    <dbReference type="NCBI Taxonomy" id="614101"/>
    <lineage>
        <taxon>Eukaryota</taxon>
        <taxon>Metazoa</taxon>
        <taxon>Ecdysozoa</taxon>
        <taxon>Arthropoda</taxon>
        <taxon>Hexapoda</taxon>
        <taxon>Insecta</taxon>
        <taxon>Pterygota</taxon>
        <taxon>Neoptera</taxon>
        <taxon>Polyneoptera</taxon>
        <taxon>Phasmatodea</taxon>
        <taxon>Verophasmatodea</taxon>
        <taxon>Anareolatae</taxon>
        <taxon>Phasmatidae</taxon>
        <taxon>Eurycanthinae</taxon>
        <taxon>Dryococelus</taxon>
    </lineage>
</organism>
<gene>
    <name evidence="1" type="ORF">PR048_006656</name>
</gene>
<reference evidence="1 2" key="1">
    <citation type="submission" date="2023-02" db="EMBL/GenBank/DDBJ databases">
        <title>LHISI_Scaffold_Assembly.</title>
        <authorList>
            <person name="Stuart O.P."/>
            <person name="Cleave R."/>
            <person name="Magrath M.J.L."/>
            <person name="Mikheyev A.S."/>
        </authorList>
    </citation>
    <scope>NUCLEOTIDE SEQUENCE [LARGE SCALE GENOMIC DNA]</scope>
    <source>
        <strain evidence="1">Daus_M_001</strain>
        <tissue evidence="1">Leg muscle</tissue>
    </source>
</reference>
<protein>
    <submittedName>
        <fullName evidence="1">Uncharacterized protein</fullName>
    </submittedName>
</protein>
<comment type="caution">
    <text evidence="1">The sequence shown here is derived from an EMBL/GenBank/DDBJ whole genome shotgun (WGS) entry which is preliminary data.</text>
</comment>
<keyword evidence="2" id="KW-1185">Reference proteome</keyword>
<proteinExistence type="predicted"/>
<sequence length="931" mass="104978">MKSVHPCCGGSVVLGRTNGLRGSGTWHTSTDCTVYNTYTAVHDTTLYSVWMLPVGSWAQGRANASDIVHPLERPAPLAPFQRALEGYSHQAKVMTKRQNAICGGGGRTVSRLAMSSKTWRSNKILDSYSGTPGFESRYGHPDFCFHGFPKSLQANAGMEHCTLARAEDEHLYAKPRLGKVKKATGIARGVWKVPECARLNSFPVVATKQRSSAPGALRASLHYISALGSVQMLPEAASTPLKAAIEKIPTSLYFWQNLKEATGKRKHNENDFSSTGDDIIKEHRKENASAFFFECCMRGLKDKICSETLKTENLRESMTLGPKFLPAQETLPPVWKCHVWLRRFTKLSQEFVGFYKGSFLAKKKKAQPAREEEAALAIQAGDVDDDGIPVIAGVTDRAWRRSYGINYNILSGVYNFGSLDYRHVSLVLKPRRFYFEVQETLTVAFVIGHNLKATQQIPMCVTCTGTNPEIIVEGFRNSIDIHNLKYNKLIGSCIGPFFRLSTNEMLGTPLKVSYSYTQHDEKTARQFYVLFEEASGHLKHVPLSLLSLHCFRASNAQNICRSKYSVVHIQRTNRKDFQSRGLLGKTSNPEDLRKDFQREESELSGREGQLCASFTFLHSQSAIQPNPINQMAIFLQVGGRLKALFTMSSRQSAARSRQSEMSCSTTIPILTTSHDQHTQTNRIATCIALHEKNRTCSIFSFRARRALHKNLCKKFSCKVGISHKIGTHLASCDPYFRDWIPLILPSMFIYDNLQHIEMPCPYVSCCYLLSTHRLMWWLALYSGFRRTRWTLMPYATQALCRVVVRALRRVVEIGLWDHENRRSRPQRPTCSSKGAEVLSVDLVSLTPAFGLVVVGCTVSMLVLIAEIIESQPPWNRDWGINSAVNLHLTQHFTKQQSSTLILLSKHLPLDSKNLNLQKNLWSRWRNQIKQV</sequence>